<organism evidence="3 4">
    <name type="scientific">Astrephomene gubernaculifera</name>
    <dbReference type="NCBI Taxonomy" id="47775"/>
    <lineage>
        <taxon>Eukaryota</taxon>
        <taxon>Viridiplantae</taxon>
        <taxon>Chlorophyta</taxon>
        <taxon>core chlorophytes</taxon>
        <taxon>Chlorophyceae</taxon>
        <taxon>CS clade</taxon>
        <taxon>Chlamydomonadales</taxon>
        <taxon>Astrephomenaceae</taxon>
        <taxon>Astrephomene</taxon>
    </lineage>
</organism>
<evidence type="ECO:0000256" key="2">
    <source>
        <dbReference type="SAM" id="Phobius"/>
    </source>
</evidence>
<comment type="caution">
    <text evidence="3">The sequence shown here is derived from an EMBL/GenBank/DDBJ whole genome shotgun (WGS) entry which is preliminary data.</text>
</comment>
<keyword evidence="2" id="KW-0812">Transmembrane</keyword>
<feature type="transmembrane region" description="Helical" evidence="2">
    <location>
        <begin position="181"/>
        <end position="201"/>
    </location>
</feature>
<keyword evidence="2" id="KW-1133">Transmembrane helix</keyword>
<evidence type="ECO:0000256" key="1">
    <source>
        <dbReference type="SAM" id="MobiDB-lite"/>
    </source>
</evidence>
<name>A0AAD3DGL8_9CHLO</name>
<feature type="compositionally biased region" description="Polar residues" evidence="1">
    <location>
        <begin position="49"/>
        <end position="61"/>
    </location>
</feature>
<dbReference type="Proteomes" id="UP001054857">
    <property type="component" value="Unassembled WGS sequence"/>
</dbReference>
<proteinExistence type="predicted"/>
<protein>
    <submittedName>
        <fullName evidence="3">Uncharacterized protein</fullName>
    </submittedName>
</protein>
<keyword evidence="4" id="KW-1185">Reference proteome</keyword>
<sequence length="534" mass="56981">MVSTRSGRVVSADTSYGGRVTRSRSRKESEILAETLTEEALAAEAGQPEVTSPFPTVTPSKEFSFRPVQPPAFGSPAPVFTLETPMAEQVSGTPFQERVIKTVGKAAAQTPVARSPAAPTPSAKDVMQMAEMPLPEDSAADEPFASSEDEPLVPASPAADLPAAPYEQATQRRAARGGGRLFWSLFFTSILATLAVGLFLAPCGDPELFAMVPSKTYGPLCQNLVTKRGQASDVASSVFARAMEKATAVSDRLPAPTLELLGKVWEPVQQAHAAALPFLDTTSAQIGQRLTPILVPVKTIWQRCTRGLYSLLGPFLHGVMAHKDEGSSVPSGVAMAPISCMEQSEFLAILDQSPQQQQYAQDLWEFAGVQVAEKQKAAAWVLTCRNEAECGAAKGALFGASSGFLHIEGPAFSEASSAGQLQLELVDFLRSNPRGLVLVTKPERLHPNSVVVLNNALSESGHLQMDGQPVATAEALYVVLVEHVVQGADAEEEVKDRLVKAISEVDPNADPNMVAAVVRSFRRRLDAVLFVKAL</sequence>
<gene>
    <name evidence="3" type="ORF">Agub_g552</name>
</gene>
<accession>A0AAD3DGL8</accession>
<feature type="region of interest" description="Disordered" evidence="1">
    <location>
        <begin position="137"/>
        <end position="170"/>
    </location>
</feature>
<feature type="compositionally biased region" description="Low complexity" evidence="1">
    <location>
        <begin position="152"/>
        <end position="165"/>
    </location>
</feature>
<feature type="region of interest" description="Disordered" evidence="1">
    <location>
        <begin position="1"/>
        <end position="29"/>
    </location>
</feature>
<reference evidence="3 4" key="1">
    <citation type="journal article" date="2021" name="Sci. Rep.">
        <title>Genome sequencing of the multicellular alga Astrephomene provides insights into convergent evolution of germ-soma differentiation.</title>
        <authorList>
            <person name="Yamashita S."/>
            <person name="Yamamoto K."/>
            <person name="Matsuzaki R."/>
            <person name="Suzuki S."/>
            <person name="Yamaguchi H."/>
            <person name="Hirooka S."/>
            <person name="Minakuchi Y."/>
            <person name="Miyagishima S."/>
            <person name="Kawachi M."/>
            <person name="Toyoda A."/>
            <person name="Nozaki H."/>
        </authorList>
    </citation>
    <scope>NUCLEOTIDE SEQUENCE [LARGE SCALE GENOMIC DNA]</scope>
    <source>
        <strain evidence="3 4">NIES-4017</strain>
    </source>
</reference>
<evidence type="ECO:0000313" key="4">
    <source>
        <dbReference type="Proteomes" id="UP001054857"/>
    </source>
</evidence>
<feature type="region of interest" description="Disordered" evidence="1">
    <location>
        <begin position="42"/>
        <end position="69"/>
    </location>
</feature>
<dbReference type="AlphaFoldDB" id="A0AAD3DGL8"/>
<evidence type="ECO:0000313" key="3">
    <source>
        <dbReference type="EMBL" id="GFR40017.1"/>
    </source>
</evidence>
<dbReference type="EMBL" id="BMAR01000001">
    <property type="protein sequence ID" value="GFR40017.1"/>
    <property type="molecule type" value="Genomic_DNA"/>
</dbReference>
<keyword evidence="2" id="KW-0472">Membrane</keyword>